<dbReference type="SUPFAM" id="SSF55874">
    <property type="entry name" value="ATPase domain of HSP90 chaperone/DNA topoisomerase II/histidine kinase"/>
    <property type="match status" value="1"/>
</dbReference>
<dbReference type="PROSITE" id="PS50109">
    <property type="entry name" value="HIS_KIN"/>
    <property type="match status" value="1"/>
</dbReference>
<proteinExistence type="predicted"/>
<accession>A0A2V2N699</accession>
<dbReference type="Proteomes" id="UP000245657">
    <property type="component" value="Unassembled WGS sequence"/>
</dbReference>
<name>A0A2V2N699_9EURY</name>
<dbReference type="GeneID" id="97549485"/>
<dbReference type="EMBL" id="QGMY01000002">
    <property type="protein sequence ID" value="PWR74120.1"/>
    <property type="molecule type" value="Genomic_DNA"/>
</dbReference>
<evidence type="ECO:0000259" key="1">
    <source>
        <dbReference type="PROSITE" id="PS50109"/>
    </source>
</evidence>
<dbReference type="AlphaFoldDB" id="A0A2V2N699"/>
<organism evidence="2 3">
    <name type="scientific">Methanospirillum lacunae</name>
    <dbReference type="NCBI Taxonomy" id="668570"/>
    <lineage>
        <taxon>Archaea</taxon>
        <taxon>Methanobacteriati</taxon>
        <taxon>Methanobacteriota</taxon>
        <taxon>Stenosarchaea group</taxon>
        <taxon>Methanomicrobia</taxon>
        <taxon>Methanomicrobiales</taxon>
        <taxon>Methanospirillaceae</taxon>
        <taxon>Methanospirillum</taxon>
    </lineage>
</organism>
<dbReference type="InterPro" id="IPR003594">
    <property type="entry name" value="HATPase_dom"/>
</dbReference>
<dbReference type="InterPro" id="IPR005467">
    <property type="entry name" value="His_kinase_dom"/>
</dbReference>
<dbReference type="Pfam" id="PF02518">
    <property type="entry name" value="HATPase_c"/>
    <property type="match status" value="1"/>
</dbReference>
<comment type="caution">
    <text evidence="2">The sequence shown here is derived from an EMBL/GenBank/DDBJ whole genome shotgun (WGS) entry which is preliminary data.</text>
</comment>
<protein>
    <recommendedName>
        <fullName evidence="1">Histidine kinase domain-containing protein</fullName>
    </recommendedName>
</protein>
<dbReference type="Gene3D" id="3.30.565.10">
    <property type="entry name" value="Histidine kinase-like ATPase, C-terminal domain"/>
    <property type="match status" value="1"/>
</dbReference>
<evidence type="ECO:0000313" key="2">
    <source>
        <dbReference type="EMBL" id="PWR74120.1"/>
    </source>
</evidence>
<keyword evidence="3" id="KW-1185">Reference proteome</keyword>
<reference evidence="2 3" key="1">
    <citation type="submission" date="2018-05" db="EMBL/GenBank/DDBJ databases">
        <title>Draft genome of Methanospirillum lacunae Ki8-1.</title>
        <authorList>
            <person name="Dueholm M.S."/>
            <person name="Nielsen P.H."/>
            <person name="Bakmann L.F."/>
            <person name="Otzen D.E."/>
        </authorList>
    </citation>
    <scope>NUCLEOTIDE SEQUENCE [LARGE SCALE GENOMIC DNA]</scope>
    <source>
        <strain evidence="2 3">Ki8-1</strain>
    </source>
</reference>
<dbReference type="RefSeq" id="WP_109967399.1">
    <property type="nucleotide sequence ID" value="NZ_CP176093.1"/>
</dbReference>
<feature type="domain" description="Histidine kinase" evidence="1">
    <location>
        <begin position="134"/>
        <end position="331"/>
    </location>
</feature>
<evidence type="ECO:0000313" key="3">
    <source>
        <dbReference type="Proteomes" id="UP000245657"/>
    </source>
</evidence>
<sequence>MNTIDDLYQKGPVIALLRNPADLWRITSTSENAEKYGIPSHGEFDLITVIQEEDKDLITRKLGAAVMQKRDEVTMRYRIHHPAGVQWIEDQCCLTYNPNGSVESAGSLLWTSTLPLEWRLLGKGANAWNMVSSKIRHDMLNQLTAILGYLELSQDLITDPMLEDFFGKEQNAAERIREKLIFTREYQKIGQLEFEWTKLTHLLTEAIGEAGCSRLPVQNTIQQNLKIFIDKTFKQALIKILENIPNHATNATEIQLSFLKTETGGIIIIEDDGIGIPTEQKKRIFELGFGSGDGFGLFLAEQELGVFGIGISETGIPGKCSRFELAVPAEILKF</sequence>
<gene>
    <name evidence="2" type="ORF">DK846_02900</name>
</gene>
<dbReference type="OrthoDB" id="3369at2157"/>
<dbReference type="SMART" id="SM00387">
    <property type="entry name" value="HATPase_c"/>
    <property type="match status" value="1"/>
</dbReference>
<dbReference type="InterPro" id="IPR036890">
    <property type="entry name" value="HATPase_C_sf"/>
</dbReference>